<sequence length="174" mass="20588">YCRFPLKDQRLLKQWINNFPTKNWTPTNSAILCSNHFTEDCFERSAFKVRLKPNSIPTRFDNPPHSYCIYCKRKRIYKSGYSFFKFPVDKSDLLKKWLDNIGIKNWTPNNSSLLCSEHFEETCFRKIGKYLKLKEGSVPTIFKVEYFNNLKSGKSFIFTFSICVNFSSVIKIKT</sequence>
<keyword evidence="10" id="KW-0539">Nucleus</keyword>
<evidence type="ECO:0000256" key="7">
    <source>
        <dbReference type="ARBA" id="ARBA00023054"/>
    </source>
</evidence>
<dbReference type="Gene3D" id="6.20.210.20">
    <property type="entry name" value="THAP domain"/>
    <property type="match status" value="1"/>
</dbReference>
<dbReference type="PANTHER" id="PTHR46600">
    <property type="entry name" value="THAP DOMAIN-CONTAINING"/>
    <property type="match status" value="1"/>
</dbReference>
<organism evidence="14 15">
    <name type="scientific">Trachymyrmex septentrionalis</name>
    <dbReference type="NCBI Taxonomy" id="34720"/>
    <lineage>
        <taxon>Eukaryota</taxon>
        <taxon>Metazoa</taxon>
        <taxon>Ecdysozoa</taxon>
        <taxon>Arthropoda</taxon>
        <taxon>Hexapoda</taxon>
        <taxon>Insecta</taxon>
        <taxon>Pterygota</taxon>
        <taxon>Neoptera</taxon>
        <taxon>Endopterygota</taxon>
        <taxon>Hymenoptera</taxon>
        <taxon>Apocrita</taxon>
        <taxon>Aculeata</taxon>
        <taxon>Formicoidea</taxon>
        <taxon>Formicidae</taxon>
        <taxon>Myrmicinae</taxon>
        <taxon>Trachymyrmex</taxon>
    </lineage>
</organism>
<proteinExistence type="inferred from homology"/>
<feature type="domain" description="THAP-type" evidence="13">
    <location>
        <begin position="63"/>
        <end position="142"/>
    </location>
</feature>
<keyword evidence="4 12" id="KW-0863">Zinc-finger</keyword>
<protein>
    <submittedName>
        <fullName evidence="14">THAP domain-containing protein 3</fullName>
    </submittedName>
</protein>
<evidence type="ECO:0000256" key="9">
    <source>
        <dbReference type="ARBA" id="ARBA00023163"/>
    </source>
</evidence>
<comment type="similarity">
    <text evidence="2">Belongs to the THAP1 family.</text>
</comment>
<evidence type="ECO:0000313" key="14">
    <source>
        <dbReference type="EMBL" id="KYN32714.1"/>
    </source>
</evidence>
<dbReference type="GO" id="GO:0043565">
    <property type="term" value="F:sequence-specific DNA binding"/>
    <property type="evidence" value="ECO:0007669"/>
    <property type="project" value="InterPro"/>
</dbReference>
<keyword evidence="11" id="KW-0131">Cell cycle</keyword>
<dbReference type="Pfam" id="PF05485">
    <property type="entry name" value="THAP"/>
    <property type="match status" value="2"/>
</dbReference>
<evidence type="ECO:0000256" key="1">
    <source>
        <dbReference type="ARBA" id="ARBA00004642"/>
    </source>
</evidence>
<evidence type="ECO:0000259" key="13">
    <source>
        <dbReference type="PROSITE" id="PS50950"/>
    </source>
</evidence>
<dbReference type="InterPro" id="IPR026516">
    <property type="entry name" value="THAP1/10"/>
</dbReference>
<feature type="domain" description="THAP-type" evidence="13">
    <location>
        <begin position="1"/>
        <end position="60"/>
    </location>
</feature>
<dbReference type="STRING" id="34720.A0A195EXV8"/>
<evidence type="ECO:0000256" key="6">
    <source>
        <dbReference type="ARBA" id="ARBA00023015"/>
    </source>
</evidence>
<evidence type="ECO:0000313" key="15">
    <source>
        <dbReference type="Proteomes" id="UP000078541"/>
    </source>
</evidence>
<dbReference type="InterPro" id="IPR038441">
    <property type="entry name" value="THAP_Znf_sf"/>
</dbReference>
<evidence type="ECO:0000256" key="8">
    <source>
        <dbReference type="ARBA" id="ARBA00023125"/>
    </source>
</evidence>
<accession>A0A195EXV8</accession>
<evidence type="ECO:0000256" key="10">
    <source>
        <dbReference type="ARBA" id="ARBA00023242"/>
    </source>
</evidence>
<dbReference type="InterPro" id="IPR006612">
    <property type="entry name" value="THAP_Znf"/>
</dbReference>
<keyword evidence="6" id="KW-0805">Transcription regulation</keyword>
<name>A0A195EXV8_9HYME</name>
<evidence type="ECO:0000256" key="3">
    <source>
        <dbReference type="ARBA" id="ARBA00022723"/>
    </source>
</evidence>
<keyword evidence="3" id="KW-0479">Metal-binding</keyword>
<keyword evidence="5" id="KW-0862">Zinc</keyword>
<evidence type="ECO:0000256" key="12">
    <source>
        <dbReference type="PROSITE-ProRule" id="PRU00309"/>
    </source>
</evidence>
<dbReference type="SMART" id="SM00980">
    <property type="entry name" value="THAP"/>
    <property type="match status" value="2"/>
</dbReference>
<gene>
    <name evidence="14" type="ORF">ALC56_12993</name>
</gene>
<comment type="subcellular location">
    <subcellularLocation>
        <location evidence="1">Nucleus</location>
        <location evidence="1">Nucleoplasm</location>
    </subcellularLocation>
</comment>
<keyword evidence="15" id="KW-1185">Reference proteome</keyword>
<dbReference type="SUPFAM" id="SSF57716">
    <property type="entry name" value="Glucocorticoid receptor-like (DNA-binding domain)"/>
    <property type="match status" value="2"/>
</dbReference>
<dbReference type="SMART" id="SM00692">
    <property type="entry name" value="DM3"/>
    <property type="match status" value="2"/>
</dbReference>
<evidence type="ECO:0000256" key="2">
    <source>
        <dbReference type="ARBA" id="ARBA00006177"/>
    </source>
</evidence>
<dbReference type="AlphaFoldDB" id="A0A195EXV8"/>
<dbReference type="PROSITE" id="PS50950">
    <property type="entry name" value="ZF_THAP"/>
    <property type="match status" value="2"/>
</dbReference>
<evidence type="ECO:0000256" key="5">
    <source>
        <dbReference type="ARBA" id="ARBA00022833"/>
    </source>
</evidence>
<dbReference type="Proteomes" id="UP000078541">
    <property type="component" value="Unassembled WGS sequence"/>
</dbReference>
<reference evidence="14 15" key="1">
    <citation type="submission" date="2016-03" db="EMBL/GenBank/DDBJ databases">
        <title>Trachymyrmex septentrionalis WGS genome.</title>
        <authorList>
            <person name="Nygaard S."/>
            <person name="Hu H."/>
            <person name="Boomsma J."/>
            <person name="Zhang G."/>
        </authorList>
    </citation>
    <scope>NUCLEOTIDE SEQUENCE [LARGE SCALE GENOMIC DNA]</scope>
    <source>
        <strain evidence="14">Tsep2-gDNA-1</strain>
        <tissue evidence="14">Whole body</tissue>
    </source>
</reference>
<keyword evidence="7" id="KW-0175">Coiled coil</keyword>
<evidence type="ECO:0000256" key="11">
    <source>
        <dbReference type="ARBA" id="ARBA00023306"/>
    </source>
</evidence>
<dbReference type="EMBL" id="KQ981940">
    <property type="protein sequence ID" value="KYN32714.1"/>
    <property type="molecule type" value="Genomic_DNA"/>
</dbReference>
<dbReference type="PANTHER" id="PTHR46600:SF1">
    <property type="entry name" value="THAP DOMAIN-CONTAINING PROTEIN 1"/>
    <property type="match status" value="1"/>
</dbReference>
<feature type="non-terminal residue" evidence="14">
    <location>
        <position position="1"/>
    </location>
</feature>
<keyword evidence="8 12" id="KW-0238">DNA-binding</keyword>
<dbReference type="GO" id="GO:0008270">
    <property type="term" value="F:zinc ion binding"/>
    <property type="evidence" value="ECO:0007669"/>
    <property type="project" value="UniProtKB-KW"/>
</dbReference>
<keyword evidence="9" id="KW-0804">Transcription</keyword>
<evidence type="ECO:0000256" key="4">
    <source>
        <dbReference type="ARBA" id="ARBA00022771"/>
    </source>
</evidence>
<dbReference type="GO" id="GO:0005654">
    <property type="term" value="C:nucleoplasm"/>
    <property type="evidence" value="ECO:0007669"/>
    <property type="project" value="UniProtKB-SubCell"/>
</dbReference>